<evidence type="ECO:0000313" key="4">
    <source>
        <dbReference type="EMBL" id="SQI33800.1"/>
    </source>
</evidence>
<organism evidence="4 5">
    <name type="scientific">Rhodococcus coprophilus</name>
    <dbReference type="NCBI Taxonomy" id="38310"/>
    <lineage>
        <taxon>Bacteria</taxon>
        <taxon>Bacillati</taxon>
        <taxon>Actinomycetota</taxon>
        <taxon>Actinomycetes</taxon>
        <taxon>Mycobacteriales</taxon>
        <taxon>Nocardiaceae</taxon>
        <taxon>Rhodococcus</taxon>
    </lineage>
</organism>
<keyword evidence="5" id="KW-1185">Reference proteome</keyword>
<dbReference type="STRING" id="1219011.GCA_001895045_02562"/>
<dbReference type="Gene3D" id="1.10.10.2480">
    <property type="match status" value="1"/>
</dbReference>
<dbReference type="GO" id="GO:0003743">
    <property type="term" value="F:translation initiation factor activity"/>
    <property type="evidence" value="ECO:0007669"/>
    <property type="project" value="UniProtKB-KW"/>
</dbReference>
<dbReference type="InterPro" id="IPR041657">
    <property type="entry name" value="HTH_17"/>
</dbReference>
<evidence type="ECO:0000259" key="2">
    <source>
        <dbReference type="Pfam" id="PF04760"/>
    </source>
</evidence>
<keyword evidence="4" id="KW-0648">Protein biosynthesis</keyword>
<evidence type="ECO:0000313" key="5">
    <source>
        <dbReference type="Proteomes" id="UP000249091"/>
    </source>
</evidence>
<dbReference type="SUPFAM" id="SSF46955">
    <property type="entry name" value="Putative DNA-binding domain"/>
    <property type="match status" value="1"/>
</dbReference>
<dbReference type="InterPro" id="IPR006847">
    <property type="entry name" value="IF2_N"/>
</dbReference>
<dbReference type="EMBL" id="LS483468">
    <property type="protein sequence ID" value="SQI33800.1"/>
    <property type="molecule type" value="Genomic_DNA"/>
</dbReference>
<accession>A0A2X4ULJ2</accession>
<dbReference type="Proteomes" id="UP000249091">
    <property type="component" value="Chromosome 1"/>
</dbReference>
<feature type="compositionally biased region" description="Pro residues" evidence="1">
    <location>
        <begin position="49"/>
        <end position="69"/>
    </location>
</feature>
<sequence length="212" mass="24041">MRVHELAKELGIPSRDLLAQLRHQGEFVKSASSTLRGEVVQRMRMAPPSGRPPYPLPIQPPPRPRPPAPNKRTPAVAQSQLITAVEAGQILGIRPDRIRQWASRGYIQGKGKRGRATLYDRDDLMRAQSETRSRTKDPEVFPKLGISDAYYNRLITTNEVAVLFGVAPSTVRSWIRRGHLTPVRRGNRGWLFKIGLVMIAADDRARNRTRRW</sequence>
<feature type="domain" description="Helix-turn-helix" evidence="3">
    <location>
        <begin position="155"/>
        <end position="193"/>
    </location>
</feature>
<protein>
    <submittedName>
        <fullName evidence="4">Translation initiation factor 2 infb</fullName>
    </submittedName>
</protein>
<evidence type="ECO:0000256" key="1">
    <source>
        <dbReference type="SAM" id="MobiDB-lite"/>
    </source>
</evidence>
<dbReference type="Gene3D" id="1.10.1660.10">
    <property type="match status" value="1"/>
</dbReference>
<dbReference type="KEGG" id="rcr:NCTC10994_02651"/>
<dbReference type="InterPro" id="IPR009061">
    <property type="entry name" value="DNA-bd_dom_put_sf"/>
</dbReference>
<dbReference type="Pfam" id="PF12728">
    <property type="entry name" value="HTH_17"/>
    <property type="match status" value="1"/>
</dbReference>
<feature type="region of interest" description="Disordered" evidence="1">
    <location>
        <begin position="45"/>
        <end position="75"/>
    </location>
</feature>
<dbReference type="AlphaFoldDB" id="A0A2X4ULJ2"/>
<proteinExistence type="predicted"/>
<feature type="domain" description="Translation initiation factor IF-2 N-terminal" evidence="2">
    <location>
        <begin position="1"/>
        <end position="35"/>
    </location>
</feature>
<keyword evidence="4" id="KW-0396">Initiation factor</keyword>
<evidence type="ECO:0000259" key="3">
    <source>
        <dbReference type="Pfam" id="PF12728"/>
    </source>
</evidence>
<reference evidence="4 5" key="1">
    <citation type="submission" date="2018-06" db="EMBL/GenBank/DDBJ databases">
        <authorList>
            <consortium name="Pathogen Informatics"/>
            <person name="Doyle S."/>
        </authorList>
    </citation>
    <scope>NUCLEOTIDE SEQUENCE [LARGE SCALE GENOMIC DNA]</scope>
    <source>
        <strain evidence="4 5">NCTC10994</strain>
    </source>
</reference>
<gene>
    <name evidence="4" type="primary">infB_2</name>
    <name evidence="4" type="ORF">NCTC10994_02651</name>
</gene>
<name>A0A2X4ULJ2_9NOCA</name>
<dbReference type="Pfam" id="PF04760">
    <property type="entry name" value="IF2_N"/>
    <property type="match status" value="1"/>
</dbReference>